<accession>A0A438FRJ2</accession>
<sequence length="90" mass="10323">MEWGYGRQLEMVGRLSKLKHVSSWNPRFFGQLNDWELEEVDNFFGMLHDQSLSLDFVDILVWVDTKNGVFSVKSYSLASRGAAPFPHGTV</sequence>
<dbReference type="AlphaFoldDB" id="A0A438FRJ2"/>
<reference evidence="1 3" key="1">
    <citation type="journal article" date="2018" name="PLoS Genet.">
        <title>Population sequencing reveals clonal diversity and ancestral inbreeding in the grapevine cultivar Chardonnay.</title>
        <authorList>
            <person name="Roach M.J."/>
            <person name="Johnson D.L."/>
            <person name="Bohlmann J."/>
            <person name="van Vuuren H.J."/>
            <person name="Jones S.J."/>
            <person name="Pretorius I.S."/>
            <person name="Schmidt S.A."/>
            <person name="Borneman A.R."/>
        </authorList>
    </citation>
    <scope>NUCLEOTIDE SEQUENCE [LARGE SCALE GENOMIC DNA]</scope>
    <source>
        <strain evidence="3">cv. Chardonnay</strain>
        <strain evidence="1">I10V1</strain>
        <tissue evidence="1">Leaf</tissue>
    </source>
</reference>
<evidence type="ECO:0000313" key="3">
    <source>
        <dbReference type="Proteomes" id="UP000288805"/>
    </source>
</evidence>
<dbReference type="EMBL" id="QGNW01000768">
    <property type="protein sequence ID" value="RVW62559.1"/>
    <property type="molecule type" value="Genomic_DNA"/>
</dbReference>
<dbReference type="Proteomes" id="UP000288805">
    <property type="component" value="Unassembled WGS sequence"/>
</dbReference>
<name>A0A438FRJ2_VITVI</name>
<comment type="caution">
    <text evidence="1">The sequence shown here is derived from an EMBL/GenBank/DDBJ whole genome shotgun (WGS) entry which is preliminary data.</text>
</comment>
<dbReference type="EMBL" id="QGNW01000098">
    <property type="protein sequence ID" value="RVW97768.1"/>
    <property type="molecule type" value="Genomic_DNA"/>
</dbReference>
<organism evidence="1 3">
    <name type="scientific">Vitis vinifera</name>
    <name type="common">Grape</name>
    <dbReference type="NCBI Taxonomy" id="29760"/>
    <lineage>
        <taxon>Eukaryota</taxon>
        <taxon>Viridiplantae</taxon>
        <taxon>Streptophyta</taxon>
        <taxon>Embryophyta</taxon>
        <taxon>Tracheophyta</taxon>
        <taxon>Spermatophyta</taxon>
        <taxon>Magnoliopsida</taxon>
        <taxon>eudicotyledons</taxon>
        <taxon>Gunneridae</taxon>
        <taxon>Pentapetalae</taxon>
        <taxon>rosids</taxon>
        <taxon>Vitales</taxon>
        <taxon>Vitaceae</taxon>
        <taxon>Viteae</taxon>
        <taxon>Vitis</taxon>
    </lineage>
</organism>
<evidence type="ECO:0000313" key="1">
    <source>
        <dbReference type="EMBL" id="RVW62559.1"/>
    </source>
</evidence>
<gene>
    <name evidence="2" type="ORF">CK203_028024</name>
    <name evidence="1" type="ORF">CK203_063159</name>
</gene>
<evidence type="ECO:0000313" key="2">
    <source>
        <dbReference type="EMBL" id="RVW97768.1"/>
    </source>
</evidence>
<proteinExistence type="predicted"/>
<protein>
    <submittedName>
        <fullName evidence="1">Uncharacterized protein</fullName>
    </submittedName>
</protein>